<evidence type="ECO:0000313" key="5">
    <source>
        <dbReference type="EMBL" id="GAA3805546.1"/>
    </source>
</evidence>
<dbReference type="CDD" id="cd07111">
    <property type="entry name" value="ALDH_F16"/>
    <property type="match status" value="1"/>
</dbReference>
<dbReference type="Proteomes" id="UP001501821">
    <property type="component" value="Unassembled WGS sequence"/>
</dbReference>
<evidence type="ECO:0000313" key="6">
    <source>
        <dbReference type="Proteomes" id="UP001501821"/>
    </source>
</evidence>
<dbReference type="EMBL" id="BAABAH010000001">
    <property type="protein sequence ID" value="GAA3805546.1"/>
    <property type="molecule type" value="Genomic_DNA"/>
</dbReference>
<dbReference type="PROSITE" id="PS00687">
    <property type="entry name" value="ALDEHYDE_DEHYDR_GLU"/>
    <property type="match status" value="1"/>
</dbReference>
<organism evidence="5 6">
    <name type="scientific">Nocardioides panacisoli</name>
    <dbReference type="NCBI Taxonomy" id="627624"/>
    <lineage>
        <taxon>Bacteria</taxon>
        <taxon>Bacillati</taxon>
        <taxon>Actinomycetota</taxon>
        <taxon>Actinomycetes</taxon>
        <taxon>Propionibacteriales</taxon>
        <taxon>Nocardioidaceae</taxon>
        <taxon>Nocardioides</taxon>
    </lineage>
</organism>
<evidence type="ECO:0000256" key="2">
    <source>
        <dbReference type="PROSITE-ProRule" id="PRU10007"/>
    </source>
</evidence>
<dbReference type="InterPro" id="IPR016161">
    <property type="entry name" value="Ald_DH/histidinol_DH"/>
</dbReference>
<comment type="similarity">
    <text evidence="3">Belongs to the aldehyde dehydrogenase family.</text>
</comment>
<keyword evidence="6" id="KW-1185">Reference proteome</keyword>
<dbReference type="InterPro" id="IPR016163">
    <property type="entry name" value="Ald_DH_C"/>
</dbReference>
<name>A0ABP7HYS4_9ACTN</name>
<protein>
    <submittedName>
        <fullName evidence="5">Aldehyde dehydrogenase family protein</fullName>
    </submittedName>
</protein>
<gene>
    <name evidence="5" type="ORF">GCM10022242_05900</name>
</gene>
<dbReference type="InterPro" id="IPR015590">
    <property type="entry name" value="Aldehyde_DH_dom"/>
</dbReference>
<dbReference type="PANTHER" id="PTHR11699">
    <property type="entry name" value="ALDEHYDE DEHYDROGENASE-RELATED"/>
    <property type="match status" value="1"/>
</dbReference>
<dbReference type="Gene3D" id="3.40.309.10">
    <property type="entry name" value="Aldehyde Dehydrogenase, Chain A, domain 2"/>
    <property type="match status" value="1"/>
</dbReference>
<sequence length="486" mass="52013">MVPTGSTTGRFEYAPAPESRSIVDIKASYGLFIDGEFVDGHGASFKTLNPATEETLAEIAEADERDVDLAVKAARRAFRGWSRMPGAERSKYIYRIARILQERARELAVLESIDNGKPIKESRDVDVPLVAAHFFYYAGWADKLSYAGLGPDPQPLGVAGQVIPWNFPLLMLAWKVAPALACGNTVVLKPAETTPLTALLFAEICQQADLPPGVVNIVTGAGRTGQAVVGHPDVDKVAFTGSTEVGKAIARAVAGSHKKVTLELGGKAANIVFDDAPIDQAVEGIVSGIFFNQGHVCCAGSRLLVQESVADELMASLKRRMGTLRVGDPLDKNTDIGAINSAEQLGKIRELTAIGDEEGGERWAPACDLPSSGYWFPPTIFTGVTQAHRIAREEIFGPVLSVLTFRTPAEAVEKANNTPFGLSAGVWTDKGSRILHMADKLRAGVVWANTFNKFDPTSPFGGYKESGYGREGGRQGLAAYLKGAEL</sequence>
<dbReference type="Pfam" id="PF00171">
    <property type="entry name" value="Aldedh"/>
    <property type="match status" value="1"/>
</dbReference>
<reference evidence="6" key="1">
    <citation type="journal article" date="2019" name="Int. J. Syst. Evol. Microbiol.">
        <title>The Global Catalogue of Microorganisms (GCM) 10K type strain sequencing project: providing services to taxonomists for standard genome sequencing and annotation.</title>
        <authorList>
            <consortium name="The Broad Institute Genomics Platform"/>
            <consortium name="The Broad Institute Genome Sequencing Center for Infectious Disease"/>
            <person name="Wu L."/>
            <person name="Ma J."/>
        </authorList>
    </citation>
    <scope>NUCLEOTIDE SEQUENCE [LARGE SCALE GENOMIC DNA]</scope>
    <source>
        <strain evidence="6">JCM 16953</strain>
    </source>
</reference>
<dbReference type="InterPro" id="IPR029510">
    <property type="entry name" value="Ald_DH_CS_GLU"/>
</dbReference>
<feature type="active site" evidence="2">
    <location>
        <position position="263"/>
    </location>
</feature>
<evidence type="ECO:0000256" key="1">
    <source>
        <dbReference type="ARBA" id="ARBA00023002"/>
    </source>
</evidence>
<comment type="caution">
    <text evidence="5">The sequence shown here is derived from an EMBL/GenBank/DDBJ whole genome shotgun (WGS) entry which is preliminary data.</text>
</comment>
<evidence type="ECO:0000259" key="4">
    <source>
        <dbReference type="Pfam" id="PF00171"/>
    </source>
</evidence>
<dbReference type="Gene3D" id="3.40.605.10">
    <property type="entry name" value="Aldehyde Dehydrogenase, Chain A, domain 1"/>
    <property type="match status" value="1"/>
</dbReference>
<dbReference type="RefSeq" id="WP_344772295.1">
    <property type="nucleotide sequence ID" value="NZ_BAABAH010000001.1"/>
</dbReference>
<keyword evidence="1 3" id="KW-0560">Oxidoreductase</keyword>
<dbReference type="InterPro" id="IPR016162">
    <property type="entry name" value="Ald_DH_N"/>
</dbReference>
<evidence type="ECO:0000256" key="3">
    <source>
        <dbReference type="RuleBase" id="RU003345"/>
    </source>
</evidence>
<proteinExistence type="inferred from homology"/>
<feature type="domain" description="Aldehyde dehydrogenase" evidence="4">
    <location>
        <begin position="37"/>
        <end position="482"/>
    </location>
</feature>
<accession>A0ABP7HYS4</accession>
<dbReference type="SUPFAM" id="SSF53720">
    <property type="entry name" value="ALDH-like"/>
    <property type="match status" value="1"/>
</dbReference>